<evidence type="ECO:0000313" key="1">
    <source>
        <dbReference type="EMBL" id="GKZ27442.1"/>
    </source>
</evidence>
<comment type="caution">
    <text evidence="1">The sequence shown here is derived from an EMBL/GenBank/DDBJ whole genome shotgun (WGS) entry which is preliminary data.</text>
</comment>
<name>A0A9W6DUD6_9EURO</name>
<evidence type="ECO:0000313" key="2">
    <source>
        <dbReference type="Proteomes" id="UP001143548"/>
    </source>
</evidence>
<protein>
    <submittedName>
        <fullName evidence="1">Uncharacterized protein</fullName>
    </submittedName>
</protein>
<dbReference type="AlphaFoldDB" id="A0A9W6DUD6"/>
<proteinExistence type="predicted"/>
<reference evidence="1" key="1">
    <citation type="submission" date="2022-07" db="EMBL/GenBank/DDBJ databases">
        <title>Taxonomy of Aspergillus series Nigri: significant species reduction supported by multi-species coalescent approaches.</title>
        <authorList>
            <person name="Bian C."/>
            <person name="Kusuya Y."/>
            <person name="Sklenar F."/>
            <person name="D'hooge E."/>
            <person name="Yaguchi T."/>
            <person name="Takahashi H."/>
            <person name="Hubka V."/>
        </authorList>
    </citation>
    <scope>NUCLEOTIDE SEQUENCE</scope>
    <source>
        <strain evidence="1">CBS 733.88</strain>
    </source>
</reference>
<dbReference type="Proteomes" id="UP001143548">
    <property type="component" value="Unassembled WGS sequence"/>
</dbReference>
<accession>A0A9W6DUD6</accession>
<organism evidence="1 2">
    <name type="scientific">Aspergillus brasiliensis</name>
    <dbReference type="NCBI Taxonomy" id="319629"/>
    <lineage>
        <taxon>Eukaryota</taxon>
        <taxon>Fungi</taxon>
        <taxon>Dikarya</taxon>
        <taxon>Ascomycota</taxon>
        <taxon>Pezizomycotina</taxon>
        <taxon>Eurotiomycetes</taxon>
        <taxon>Eurotiomycetidae</taxon>
        <taxon>Eurotiales</taxon>
        <taxon>Aspergillaceae</taxon>
        <taxon>Aspergillus</taxon>
        <taxon>Aspergillus subgen. Circumdati</taxon>
    </lineage>
</organism>
<dbReference type="EMBL" id="BROQ01000214">
    <property type="protein sequence ID" value="GKZ27442.1"/>
    <property type="molecule type" value="Genomic_DNA"/>
</dbReference>
<sequence length="154" mass="17470">MKKRVSGLERYTNEGDRKIAEEYSYHEVVPGWTEDPKAFEDYFQPGTMEWYQARKYGLTDVSIVLIATGNSGHMGFIITSNGRYYIGDLMVDEIEEITKPATWPEILAVLEEGERGLKTKELKPVELPEEENLPVVKLFEGDGLFIPFATNSTG</sequence>
<gene>
    <name evidence="1" type="ORF">AbraCBS73388_004660</name>
</gene>